<dbReference type="GO" id="GO:0008360">
    <property type="term" value="P:regulation of cell shape"/>
    <property type="evidence" value="ECO:0007669"/>
    <property type="project" value="TreeGrafter"/>
</dbReference>
<dbReference type="Pfam" id="PF06371">
    <property type="entry name" value="Drf_GBD"/>
    <property type="match status" value="1"/>
</dbReference>
<feature type="domain" description="GBD/FH3" evidence="4">
    <location>
        <begin position="28"/>
        <end position="461"/>
    </location>
</feature>
<dbReference type="InterPro" id="IPR014768">
    <property type="entry name" value="GBD/FH3_dom"/>
</dbReference>
<dbReference type="PROSITE" id="PS51232">
    <property type="entry name" value="GBD_FH3"/>
    <property type="match status" value="1"/>
</dbReference>
<dbReference type="Proteomes" id="UP000095280">
    <property type="component" value="Unplaced"/>
</dbReference>
<comment type="similarity">
    <text evidence="1">Belongs to the formin homology family.</text>
</comment>
<feature type="region of interest" description="Disordered" evidence="3">
    <location>
        <begin position="898"/>
        <end position="936"/>
    </location>
</feature>
<dbReference type="PANTHER" id="PTHR45857">
    <property type="entry name" value="FORMIN-LIKE PROTEIN"/>
    <property type="match status" value="1"/>
</dbReference>
<feature type="region of interest" description="Disordered" evidence="3">
    <location>
        <begin position="173"/>
        <end position="204"/>
    </location>
</feature>
<evidence type="ECO:0000313" key="6">
    <source>
        <dbReference type="Proteomes" id="UP000095280"/>
    </source>
</evidence>
<proteinExistence type="inferred from homology"/>
<keyword evidence="6" id="KW-1185">Reference proteome</keyword>
<feature type="region of interest" description="Disordered" evidence="3">
    <location>
        <begin position="1"/>
        <end position="30"/>
    </location>
</feature>
<dbReference type="Gene3D" id="1.25.10.10">
    <property type="entry name" value="Leucine-rich Repeat Variant"/>
    <property type="match status" value="1"/>
</dbReference>
<organism evidence="6 7">
    <name type="scientific">Macrostomum lignano</name>
    <dbReference type="NCBI Taxonomy" id="282301"/>
    <lineage>
        <taxon>Eukaryota</taxon>
        <taxon>Metazoa</taxon>
        <taxon>Spiralia</taxon>
        <taxon>Lophotrochozoa</taxon>
        <taxon>Platyhelminthes</taxon>
        <taxon>Rhabditophora</taxon>
        <taxon>Macrostomorpha</taxon>
        <taxon>Macrostomida</taxon>
        <taxon>Macrostomidae</taxon>
        <taxon>Macrostomum</taxon>
    </lineage>
</organism>
<dbReference type="SMART" id="SM00498">
    <property type="entry name" value="FH2"/>
    <property type="match status" value="1"/>
</dbReference>
<feature type="region of interest" description="Disordered" evidence="3">
    <location>
        <begin position="953"/>
        <end position="977"/>
    </location>
</feature>
<feature type="compositionally biased region" description="Low complexity" evidence="3">
    <location>
        <begin position="480"/>
        <end position="496"/>
    </location>
</feature>
<dbReference type="GO" id="GO:0030866">
    <property type="term" value="P:cortical actin cytoskeleton organization"/>
    <property type="evidence" value="ECO:0007669"/>
    <property type="project" value="TreeGrafter"/>
</dbReference>
<dbReference type="Pfam" id="PF02181">
    <property type="entry name" value="FH2"/>
    <property type="match status" value="1"/>
</dbReference>
<dbReference type="GO" id="GO:0005829">
    <property type="term" value="C:cytosol"/>
    <property type="evidence" value="ECO:0007669"/>
    <property type="project" value="TreeGrafter"/>
</dbReference>
<dbReference type="GO" id="GO:0016477">
    <property type="term" value="P:cell migration"/>
    <property type="evidence" value="ECO:0007669"/>
    <property type="project" value="TreeGrafter"/>
</dbReference>
<dbReference type="PROSITE" id="PS51444">
    <property type="entry name" value="FH2"/>
    <property type="match status" value="1"/>
</dbReference>
<dbReference type="PANTHER" id="PTHR45857:SF4">
    <property type="entry name" value="FORMIN-LIKE PROTEIN"/>
    <property type="match status" value="1"/>
</dbReference>
<keyword evidence="2" id="KW-0175">Coiled coil</keyword>
<accession>A0A1I8GQ57</accession>
<dbReference type="GO" id="GO:0031267">
    <property type="term" value="F:small GTPase binding"/>
    <property type="evidence" value="ECO:0007669"/>
    <property type="project" value="InterPro"/>
</dbReference>
<feature type="region of interest" description="Disordered" evidence="3">
    <location>
        <begin position="564"/>
        <end position="588"/>
    </location>
</feature>
<evidence type="ECO:0000256" key="2">
    <source>
        <dbReference type="SAM" id="Coils"/>
    </source>
</evidence>
<feature type="compositionally biased region" description="Basic and acidic residues" evidence="3">
    <location>
        <begin position="902"/>
        <end position="921"/>
    </location>
</feature>
<dbReference type="SUPFAM" id="SSF101447">
    <property type="entry name" value="Formin homology 2 domain (FH2 domain)"/>
    <property type="match status" value="1"/>
</dbReference>
<dbReference type="WBParaSite" id="maker-uti_cns_0002606-snap-gene-0.5-mRNA-1">
    <property type="protein sequence ID" value="maker-uti_cns_0002606-snap-gene-0.5-mRNA-1"/>
    <property type="gene ID" value="maker-uti_cns_0002606-snap-gene-0.5"/>
</dbReference>
<dbReference type="SMART" id="SM01139">
    <property type="entry name" value="Drf_FH3"/>
    <property type="match status" value="1"/>
</dbReference>
<dbReference type="InterPro" id="IPR015425">
    <property type="entry name" value="FH2_Formin"/>
</dbReference>
<feature type="region of interest" description="Disordered" evidence="3">
    <location>
        <begin position="476"/>
        <end position="496"/>
    </location>
</feature>
<dbReference type="InterPro" id="IPR016024">
    <property type="entry name" value="ARM-type_fold"/>
</dbReference>
<dbReference type="SUPFAM" id="SSF48371">
    <property type="entry name" value="ARM repeat"/>
    <property type="match status" value="1"/>
</dbReference>
<feature type="domain" description="FH2" evidence="5">
    <location>
        <begin position="508"/>
        <end position="910"/>
    </location>
</feature>
<feature type="compositionally biased region" description="Polar residues" evidence="3">
    <location>
        <begin position="1"/>
        <end position="14"/>
    </location>
</feature>
<dbReference type="InterPro" id="IPR043592">
    <property type="entry name" value="FMNL_animal"/>
</dbReference>
<dbReference type="InterPro" id="IPR010472">
    <property type="entry name" value="FH3_dom"/>
</dbReference>
<dbReference type="AlphaFoldDB" id="A0A1I8GQ57"/>
<dbReference type="Gene3D" id="1.20.58.2220">
    <property type="entry name" value="Formin, FH2 domain"/>
    <property type="match status" value="1"/>
</dbReference>
<protein>
    <submittedName>
        <fullName evidence="7">FH2 domain-containing protein</fullName>
    </submittedName>
</protein>
<sequence length="977" mass="109966">MGCANSKDTPSSSRGRGLKSAHQLQPQTAQLSERQIEELWPQFIKDMDITADRARDMAALDTDKKVQALQNWITSKRPGLSQTNFSVRYYVTHLRSLRHSRGVGASTGTGTLEKSDLLKSLENSLRTYTVEWLEEFLEEGGLELLIEYLGKTLDDLIRQTAVCRAAVPPPAATPALRMAGGGSAKRSAKRQRQPPSRAGEGDEALLGDLHNGIKCMRVFFNNQRACERTFQDSAAVSIIVQCLLHPRYSTKTFALELLAALCMLDGMHARVLEAFDCLKERIGEARRWETLIVYFRHHDSLPPEQYSIEFMISCARFVNVVQNINNEQLGLRVFLQAEFAQLGLEDFLHSLQGKYEDCRLNSQLEAIADNTIDIVSLYHDSSSQAGRGVPGDFRRLEDESVARMAELGQRLQRSEAECSSLRQEKDAALARMRHSLRQASQTASDRESEVDRLLDEMSRRLRDSEAELCHHCLSRNQLHPPSQRRSAPSAASPAASWVSLGGPAGLNLKDAVIPKHRLPLFNWTVLPPNQCRGTIFMDMQPDRVRQGLDCDDFEEKFKLAAAAATSAASTGGDGDSTDDPLARMRKDKPTLLSHDRLRSVAILRHKLDALRLSPDRLVAALDSLDPAAVPTELAEILLRQGVPTAEELQAYRQYEFVEGRSVSELHELDQLLIRLCRVEGLERRLQALRYMGQFEEVLHGVESPLRYVITASMNLEKSAKFKRLLELLLTLGNYLNSHKRGVAYGFRLSSLSMLPDTKSGDKKWTLLHYLVDLIDQQFPDVATFESDLRYVEKAAAVNLDNVKADVVQLLAGMELIRSLSSDLPDNARLREFYEAHKDKAERIKTDLRTAEECFNLAKSRFGEGTQLVTSDAFFGVLHRFQVDVRRARTENEQRRLIAAQREGGDERQQSSKRKQQEEAGRRKARKHTRTIEDGALDDIMSDFSRGALLIDDGIRRKRRTADAPQGRPSPKFESVPV</sequence>
<dbReference type="SMART" id="SM01140">
    <property type="entry name" value="Drf_GBD"/>
    <property type="match status" value="1"/>
</dbReference>
<dbReference type="InterPro" id="IPR010473">
    <property type="entry name" value="GTPase-bd"/>
</dbReference>
<evidence type="ECO:0000259" key="5">
    <source>
        <dbReference type="PROSITE" id="PS51444"/>
    </source>
</evidence>
<reference evidence="7" key="1">
    <citation type="submission" date="2016-11" db="UniProtKB">
        <authorList>
            <consortium name="WormBaseParasite"/>
        </authorList>
    </citation>
    <scope>IDENTIFICATION</scope>
</reference>
<dbReference type="InterPro" id="IPR042201">
    <property type="entry name" value="FH2_Formin_sf"/>
</dbReference>
<dbReference type="InterPro" id="IPR011989">
    <property type="entry name" value="ARM-like"/>
</dbReference>
<evidence type="ECO:0000313" key="7">
    <source>
        <dbReference type="WBParaSite" id="maker-uti_cns_0002606-snap-gene-0.5-mRNA-1"/>
    </source>
</evidence>
<dbReference type="GO" id="GO:0051015">
    <property type="term" value="F:actin filament binding"/>
    <property type="evidence" value="ECO:0007669"/>
    <property type="project" value="TreeGrafter"/>
</dbReference>
<evidence type="ECO:0000259" key="4">
    <source>
        <dbReference type="PROSITE" id="PS51232"/>
    </source>
</evidence>
<name>A0A1I8GQ57_9PLAT</name>
<feature type="coiled-coil region" evidence="2">
    <location>
        <begin position="404"/>
        <end position="456"/>
    </location>
</feature>
<dbReference type="Pfam" id="PF06367">
    <property type="entry name" value="Drf_FH3"/>
    <property type="match status" value="1"/>
</dbReference>
<evidence type="ECO:0000256" key="3">
    <source>
        <dbReference type="SAM" id="MobiDB-lite"/>
    </source>
</evidence>
<evidence type="ECO:0000256" key="1">
    <source>
        <dbReference type="ARBA" id="ARBA00023449"/>
    </source>
</evidence>